<evidence type="ECO:0000256" key="9">
    <source>
        <dbReference type="ARBA" id="ARBA00023235"/>
    </source>
</evidence>
<dbReference type="PANTHER" id="PTHR13710">
    <property type="entry name" value="DNA HELICASE RECQ FAMILY MEMBER"/>
    <property type="match status" value="1"/>
</dbReference>
<dbReference type="RefSeq" id="WP_272422645.1">
    <property type="nucleotide sequence ID" value="NZ_JAGTJJ010000009.1"/>
</dbReference>
<dbReference type="Pfam" id="PF00570">
    <property type="entry name" value="HRDC"/>
    <property type="match status" value="1"/>
</dbReference>
<keyword evidence="4" id="KW-0547">Nucleotide-binding</keyword>
<dbReference type="SMART" id="SM00490">
    <property type="entry name" value="HELICc"/>
    <property type="match status" value="1"/>
</dbReference>
<dbReference type="GO" id="GO:0016787">
    <property type="term" value="F:hydrolase activity"/>
    <property type="evidence" value="ECO:0007669"/>
    <property type="project" value="UniProtKB-KW"/>
</dbReference>
<dbReference type="PANTHER" id="PTHR13710:SF105">
    <property type="entry name" value="ATP-DEPENDENT DNA HELICASE Q1"/>
    <property type="match status" value="1"/>
</dbReference>
<dbReference type="PROSITE" id="PS51192">
    <property type="entry name" value="HELICASE_ATP_BIND_1"/>
    <property type="match status" value="1"/>
</dbReference>
<dbReference type="InterPro" id="IPR014001">
    <property type="entry name" value="Helicase_ATP-bd"/>
</dbReference>
<evidence type="ECO:0000259" key="15">
    <source>
        <dbReference type="PROSITE" id="PS50967"/>
    </source>
</evidence>
<dbReference type="Pfam" id="PF00271">
    <property type="entry name" value="Helicase_C"/>
    <property type="match status" value="1"/>
</dbReference>
<dbReference type="EMBL" id="JAGTJJ010000009">
    <property type="protein sequence ID" value="MDC3982776.1"/>
    <property type="molecule type" value="Genomic_DNA"/>
</dbReference>
<feature type="domain" description="HRDC" evidence="15">
    <location>
        <begin position="497"/>
        <end position="574"/>
    </location>
</feature>
<feature type="region of interest" description="Disordered" evidence="14">
    <location>
        <begin position="461"/>
        <end position="500"/>
    </location>
</feature>
<dbReference type="InterPro" id="IPR027417">
    <property type="entry name" value="P-loop_NTPase"/>
</dbReference>
<dbReference type="SMART" id="SM00487">
    <property type="entry name" value="DEXDc"/>
    <property type="match status" value="1"/>
</dbReference>
<dbReference type="PROSITE" id="PS51194">
    <property type="entry name" value="HELICASE_CTER"/>
    <property type="match status" value="1"/>
</dbReference>
<comment type="caution">
    <text evidence="18">The sequence shown here is derived from an EMBL/GenBank/DDBJ whole genome shotgun (WGS) entry which is preliminary data.</text>
</comment>
<evidence type="ECO:0000256" key="5">
    <source>
        <dbReference type="ARBA" id="ARBA00022801"/>
    </source>
</evidence>
<evidence type="ECO:0000256" key="3">
    <source>
        <dbReference type="ARBA" id="ARBA00022723"/>
    </source>
</evidence>
<dbReference type="Gene3D" id="1.10.150.80">
    <property type="entry name" value="HRDC domain"/>
    <property type="match status" value="1"/>
</dbReference>
<feature type="compositionally biased region" description="Pro residues" evidence="14">
    <location>
        <begin position="479"/>
        <end position="499"/>
    </location>
</feature>
<dbReference type="GO" id="GO:0003677">
    <property type="term" value="F:DNA binding"/>
    <property type="evidence" value="ECO:0007669"/>
    <property type="project" value="UniProtKB-KW"/>
</dbReference>
<evidence type="ECO:0000256" key="2">
    <source>
        <dbReference type="ARBA" id="ARBA00005446"/>
    </source>
</evidence>
<evidence type="ECO:0000259" key="17">
    <source>
        <dbReference type="PROSITE" id="PS51194"/>
    </source>
</evidence>
<dbReference type="AlphaFoldDB" id="A0A9X4ASR5"/>
<dbReference type="SUPFAM" id="SSF47819">
    <property type="entry name" value="HRDC-like"/>
    <property type="match status" value="1"/>
</dbReference>
<dbReference type="NCBIfam" id="TIGR00614">
    <property type="entry name" value="recQ_fam"/>
    <property type="match status" value="1"/>
</dbReference>
<dbReference type="GO" id="GO:0030894">
    <property type="term" value="C:replisome"/>
    <property type="evidence" value="ECO:0007669"/>
    <property type="project" value="TreeGrafter"/>
</dbReference>
<dbReference type="GO" id="GO:0006310">
    <property type="term" value="P:DNA recombination"/>
    <property type="evidence" value="ECO:0007669"/>
    <property type="project" value="InterPro"/>
</dbReference>
<keyword evidence="5 18" id="KW-0378">Hydrolase</keyword>
<evidence type="ECO:0000256" key="7">
    <source>
        <dbReference type="ARBA" id="ARBA00022840"/>
    </source>
</evidence>
<dbReference type="InterPro" id="IPR001650">
    <property type="entry name" value="Helicase_C-like"/>
</dbReference>
<dbReference type="InterPro" id="IPR004589">
    <property type="entry name" value="DNA_helicase_ATP-dep_RecQ"/>
</dbReference>
<reference evidence="18 19" key="1">
    <citation type="submission" date="2021-04" db="EMBL/GenBank/DDBJ databases">
        <title>Genome analysis of Polyangium sp.</title>
        <authorList>
            <person name="Li Y."/>
            <person name="Wang J."/>
        </authorList>
    </citation>
    <scope>NUCLEOTIDE SEQUENCE [LARGE SCALE GENOMIC DNA]</scope>
    <source>
        <strain evidence="18 19">SDU14</strain>
    </source>
</reference>
<dbReference type="Pfam" id="PF16124">
    <property type="entry name" value="RecQ_Zn_bind"/>
    <property type="match status" value="1"/>
</dbReference>
<evidence type="ECO:0000313" key="18">
    <source>
        <dbReference type="EMBL" id="MDC3982776.1"/>
    </source>
</evidence>
<dbReference type="Proteomes" id="UP001151081">
    <property type="component" value="Unassembled WGS sequence"/>
</dbReference>
<evidence type="ECO:0000259" key="16">
    <source>
        <dbReference type="PROSITE" id="PS51192"/>
    </source>
</evidence>
<keyword evidence="6 18" id="KW-0347">Helicase</keyword>
<organism evidence="18 19">
    <name type="scientific">Polyangium jinanense</name>
    <dbReference type="NCBI Taxonomy" id="2829994"/>
    <lineage>
        <taxon>Bacteria</taxon>
        <taxon>Pseudomonadati</taxon>
        <taxon>Myxococcota</taxon>
        <taxon>Polyangia</taxon>
        <taxon>Polyangiales</taxon>
        <taxon>Polyangiaceae</taxon>
        <taxon>Polyangium</taxon>
    </lineage>
</organism>
<evidence type="ECO:0000256" key="6">
    <source>
        <dbReference type="ARBA" id="ARBA00022806"/>
    </source>
</evidence>
<dbReference type="Pfam" id="PF00270">
    <property type="entry name" value="DEAD"/>
    <property type="match status" value="1"/>
</dbReference>
<keyword evidence="3" id="KW-0479">Metal-binding</keyword>
<evidence type="ECO:0000256" key="4">
    <source>
        <dbReference type="ARBA" id="ARBA00022741"/>
    </source>
</evidence>
<dbReference type="InterPro" id="IPR010997">
    <property type="entry name" value="HRDC-like_sf"/>
</dbReference>
<dbReference type="InterPro" id="IPR011545">
    <property type="entry name" value="DEAD/DEAH_box_helicase_dom"/>
</dbReference>
<protein>
    <recommendedName>
        <fullName evidence="12">ATP-dependent DNA helicase RecQ</fullName>
        <ecNumber evidence="11">5.6.2.4</ecNumber>
    </recommendedName>
    <alternativeName>
        <fullName evidence="13">DNA 3'-5' helicase RecQ</fullName>
    </alternativeName>
</protein>
<gene>
    <name evidence="18" type="ORF">KEG57_19830</name>
</gene>
<keyword evidence="8" id="KW-0238">DNA-binding</keyword>
<evidence type="ECO:0000256" key="12">
    <source>
        <dbReference type="ARBA" id="ARBA00044535"/>
    </source>
</evidence>
<evidence type="ECO:0000256" key="14">
    <source>
        <dbReference type="SAM" id="MobiDB-lite"/>
    </source>
</evidence>
<dbReference type="InterPro" id="IPR044876">
    <property type="entry name" value="HRDC_dom_sf"/>
</dbReference>
<keyword evidence="9" id="KW-0413">Isomerase</keyword>
<comment type="catalytic activity">
    <reaction evidence="10">
        <text>Couples ATP hydrolysis with the unwinding of duplex DNA by translocating in the 3'-5' direction.</text>
        <dbReference type="EC" id="5.6.2.4"/>
    </reaction>
</comment>
<evidence type="ECO:0000256" key="8">
    <source>
        <dbReference type="ARBA" id="ARBA00023125"/>
    </source>
</evidence>
<evidence type="ECO:0000313" key="19">
    <source>
        <dbReference type="Proteomes" id="UP001151081"/>
    </source>
</evidence>
<dbReference type="CDD" id="cd17920">
    <property type="entry name" value="DEXHc_RecQ"/>
    <property type="match status" value="1"/>
</dbReference>
<dbReference type="InterPro" id="IPR032284">
    <property type="entry name" value="RecQ_Zn-bd"/>
</dbReference>
<keyword evidence="7" id="KW-0067">ATP-binding</keyword>
<feature type="compositionally biased region" description="Basic and acidic residues" evidence="14">
    <location>
        <begin position="465"/>
        <end position="474"/>
    </location>
</feature>
<dbReference type="InterPro" id="IPR002121">
    <property type="entry name" value="HRDC_dom"/>
</dbReference>
<dbReference type="SUPFAM" id="SSF52540">
    <property type="entry name" value="P-loop containing nucleoside triphosphate hydrolases"/>
    <property type="match status" value="1"/>
</dbReference>
<keyword evidence="19" id="KW-1185">Reference proteome</keyword>
<proteinExistence type="inferred from homology"/>
<sequence length="574" mass="61288">MVAARVRHGGVASSARDLRDEPRRIQGDFARHGARFGTALVNAKAPLPDLDALLAAHFGFAELRPFQREAIDALLAENAGGRVLLVAPTGGGKSLCYQLPALALRGTALVVSPLVALMEDQVRGLEARGIPATFFASTLAAEENGRRLAALRRGAFKLVYAAPERLGHAGLAAALAAAGTSLVAIDEAHCIVQWGHDFRPDYLRIGEALAQRGKARMIACTATATRAARGEIMRRLGWDPRKVVTVLRGFFRPNLALRVVRVRTPREVLAEVRRALAEALSGPGAGIVYTATRKSAEALAAALRADGWDAPVYHGGTAAPERARISAAFAAHETRVLVATNAFGMGVDRPDVRIVVHAETPGSLEAYYQEVGRAGRDGHDARGVLIVTPKDLALRRRLCRLGPDGAPAPRAEASRALGRLAELVRYIDGKSCRHRILLRHFGDDPRVIDGGCGRCDVCVEAEPPDTVRDPPRFEDEPEPPPTNPDTPTKPPPPAAPTGVPPELFEALRRYRRARALALGVPAYVVAPNRALVEMAMLRPASADELLGIRGMGKGRVAAHGQGFLRVIGGEAVEA</sequence>
<evidence type="ECO:0000256" key="13">
    <source>
        <dbReference type="ARBA" id="ARBA00044550"/>
    </source>
</evidence>
<dbReference type="GO" id="GO:0005737">
    <property type="term" value="C:cytoplasm"/>
    <property type="evidence" value="ECO:0007669"/>
    <property type="project" value="TreeGrafter"/>
</dbReference>
<dbReference type="GO" id="GO:0043138">
    <property type="term" value="F:3'-5' DNA helicase activity"/>
    <property type="evidence" value="ECO:0007669"/>
    <property type="project" value="UniProtKB-EC"/>
</dbReference>
<evidence type="ECO:0000256" key="10">
    <source>
        <dbReference type="ARBA" id="ARBA00034617"/>
    </source>
</evidence>
<name>A0A9X4ASR5_9BACT</name>
<dbReference type="GO" id="GO:0046872">
    <property type="term" value="F:metal ion binding"/>
    <property type="evidence" value="ECO:0007669"/>
    <property type="project" value="UniProtKB-KW"/>
</dbReference>
<feature type="domain" description="Helicase ATP-binding" evidence="16">
    <location>
        <begin position="74"/>
        <end position="242"/>
    </location>
</feature>
<dbReference type="GO" id="GO:0005524">
    <property type="term" value="F:ATP binding"/>
    <property type="evidence" value="ECO:0007669"/>
    <property type="project" value="UniProtKB-KW"/>
</dbReference>
<dbReference type="Gene3D" id="3.40.50.300">
    <property type="entry name" value="P-loop containing nucleotide triphosphate hydrolases"/>
    <property type="match status" value="2"/>
</dbReference>
<dbReference type="GO" id="GO:0043590">
    <property type="term" value="C:bacterial nucleoid"/>
    <property type="evidence" value="ECO:0007669"/>
    <property type="project" value="TreeGrafter"/>
</dbReference>
<evidence type="ECO:0000256" key="11">
    <source>
        <dbReference type="ARBA" id="ARBA00034808"/>
    </source>
</evidence>
<dbReference type="EC" id="5.6.2.4" evidence="11"/>
<feature type="domain" description="Helicase C-terminal" evidence="17">
    <location>
        <begin position="271"/>
        <end position="416"/>
    </location>
</feature>
<dbReference type="GO" id="GO:0009378">
    <property type="term" value="F:four-way junction helicase activity"/>
    <property type="evidence" value="ECO:0007669"/>
    <property type="project" value="TreeGrafter"/>
</dbReference>
<comment type="cofactor">
    <cofactor evidence="1">
        <name>Mg(2+)</name>
        <dbReference type="ChEBI" id="CHEBI:18420"/>
    </cofactor>
</comment>
<accession>A0A9X4ASR5</accession>
<comment type="similarity">
    <text evidence="2">Belongs to the helicase family. RecQ subfamily.</text>
</comment>
<dbReference type="PROSITE" id="PS50967">
    <property type="entry name" value="HRDC"/>
    <property type="match status" value="1"/>
</dbReference>
<evidence type="ECO:0000256" key="1">
    <source>
        <dbReference type="ARBA" id="ARBA00001946"/>
    </source>
</evidence>
<dbReference type="GO" id="GO:0006281">
    <property type="term" value="P:DNA repair"/>
    <property type="evidence" value="ECO:0007669"/>
    <property type="project" value="TreeGrafter"/>
</dbReference>